<comment type="caution">
    <text evidence="8">The sequence shown here is derived from an EMBL/GenBank/DDBJ whole genome shotgun (WGS) entry which is preliminary data.</text>
</comment>
<evidence type="ECO:0000256" key="4">
    <source>
        <dbReference type="ARBA" id="ARBA00022692"/>
    </source>
</evidence>
<feature type="transmembrane region" description="Helical" evidence="7">
    <location>
        <begin position="168"/>
        <end position="189"/>
    </location>
</feature>
<sequence>MAFRNGGKARTIRDRFEPAMSGTTHPLATLARVDELALGCSPVHRLDPRVKLATTLLFVLCVTSFDAHAVAGLLPFVCFPLVVSRISGISPARIGKALRPALPFVLAMGSLNPLLDRAPVALIPGVEIAGGWFSLTSILLRFLLTLSALFLLTATTGMPALGAAARRLGVPAGVVSVLLLTWRAIFLIAEEGERMRRAHDLRAFGVKRPAWPVAARLVGHLLLRSLERAQRLHQAMLARGFDGTLPARPLLRFHLRDGVFLMGWTVLFLLLRFDDPVLRLGVWLMECIP</sequence>
<evidence type="ECO:0000313" key="9">
    <source>
        <dbReference type="Proteomes" id="UP001628193"/>
    </source>
</evidence>
<dbReference type="InterPro" id="IPR003339">
    <property type="entry name" value="ABC/ECF_trnsptr_transmembrane"/>
</dbReference>
<evidence type="ECO:0000256" key="3">
    <source>
        <dbReference type="ARBA" id="ARBA00022475"/>
    </source>
</evidence>
<dbReference type="NCBIfam" id="TIGR02454">
    <property type="entry name" value="ECF_T_CbiQ"/>
    <property type="match status" value="1"/>
</dbReference>
<dbReference type="PANTHER" id="PTHR34857:SF2">
    <property type="entry name" value="SLL0384 PROTEIN"/>
    <property type="match status" value="1"/>
</dbReference>
<keyword evidence="3" id="KW-1003">Cell membrane</keyword>
<dbReference type="InterPro" id="IPR012809">
    <property type="entry name" value="ECF_CbiQ"/>
</dbReference>
<dbReference type="EMBL" id="BAAFGK010000002">
    <property type="protein sequence ID" value="GAB0056187.1"/>
    <property type="molecule type" value="Genomic_DNA"/>
</dbReference>
<keyword evidence="6 7" id="KW-0472">Membrane</keyword>
<evidence type="ECO:0000256" key="1">
    <source>
        <dbReference type="ARBA" id="ARBA00004651"/>
    </source>
</evidence>
<feature type="transmembrane region" description="Helical" evidence="7">
    <location>
        <begin position="138"/>
        <end position="162"/>
    </location>
</feature>
<keyword evidence="5 7" id="KW-1133">Transmembrane helix</keyword>
<dbReference type="Proteomes" id="UP001628193">
    <property type="component" value="Unassembled WGS sequence"/>
</dbReference>
<comment type="subcellular location">
    <subcellularLocation>
        <location evidence="1">Cell membrane</location>
        <topology evidence="1">Multi-pass membrane protein</topology>
    </subcellularLocation>
</comment>
<dbReference type="InterPro" id="IPR051611">
    <property type="entry name" value="ECF_transporter_component"/>
</dbReference>
<reference evidence="8 9" key="2">
    <citation type="submission" date="2024-09" db="EMBL/GenBank/DDBJ databases">
        <title>Draft genome sequence of Candidatus Magnetaquicoccaceae bacterium FCR-1.</title>
        <authorList>
            <person name="Shimoshige H."/>
            <person name="Shimamura S."/>
            <person name="Taoka A."/>
            <person name="Kobayashi H."/>
            <person name="Maekawa T."/>
        </authorList>
    </citation>
    <scope>NUCLEOTIDE SEQUENCE [LARGE SCALE GENOMIC DNA]</scope>
    <source>
        <strain evidence="8 9">FCR-1</strain>
    </source>
</reference>
<evidence type="ECO:0000256" key="6">
    <source>
        <dbReference type="ARBA" id="ARBA00023136"/>
    </source>
</evidence>
<dbReference type="Pfam" id="PF02361">
    <property type="entry name" value="CbiQ"/>
    <property type="match status" value="1"/>
</dbReference>
<keyword evidence="9" id="KW-1185">Reference proteome</keyword>
<name>A0ABQ0C5N5_9PROT</name>
<evidence type="ECO:0000256" key="2">
    <source>
        <dbReference type="ARBA" id="ARBA00008564"/>
    </source>
</evidence>
<evidence type="ECO:0000256" key="5">
    <source>
        <dbReference type="ARBA" id="ARBA00022989"/>
    </source>
</evidence>
<evidence type="ECO:0000256" key="7">
    <source>
        <dbReference type="SAM" id="Phobius"/>
    </source>
</evidence>
<comment type="similarity">
    <text evidence="2">Belongs to the CbiQ family.</text>
</comment>
<accession>A0ABQ0C5N5</accession>
<dbReference type="PANTHER" id="PTHR34857">
    <property type="entry name" value="SLL0384 PROTEIN"/>
    <property type="match status" value="1"/>
</dbReference>
<evidence type="ECO:0000313" key="8">
    <source>
        <dbReference type="EMBL" id="GAB0056187.1"/>
    </source>
</evidence>
<feature type="transmembrane region" description="Helical" evidence="7">
    <location>
        <begin position="56"/>
        <end position="83"/>
    </location>
</feature>
<reference evidence="8 9" key="1">
    <citation type="submission" date="2024-05" db="EMBL/GenBank/DDBJ databases">
        <authorList>
            <consortium name="Candidatus Magnetaquicoccaceae bacterium FCR-1 genome sequencing consortium"/>
            <person name="Shimoshige H."/>
            <person name="Shimamura S."/>
            <person name="Taoka A."/>
            <person name="Kobayashi H."/>
            <person name="Maekawa T."/>
        </authorList>
    </citation>
    <scope>NUCLEOTIDE SEQUENCE [LARGE SCALE GENOMIC DNA]</scope>
    <source>
        <strain evidence="8 9">FCR-1</strain>
    </source>
</reference>
<keyword evidence="4 7" id="KW-0812">Transmembrane</keyword>
<proteinExistence type="inferred from homology"/>
<organism evidence="8 9">
    <name type="scientific">Candidatus Magnetaquiglobus chichijimensis</name>
    <dbReference type="NCBI Taxonomy" id="3141448"/>
    <lineage>
        <taxon>Bacteria</taxon>
        <taxon>Pseudomonadati</taxon>
        <taxon>Pseudomonadota</taxon>
        <taxon>Magnetococcia</taxon>
        <taxon>Magnetococcales</taxon>
        <taxon>Candidatus Magnetaquicoccaceae</taxon>
        <taxon>Candidatus Magnetaquiglobus</taxon>
    </lineage>
</organism>
<dbReference type="CDD" id="cd16914">
    <property type="entry name" value="EcfT"/>
    <property type="match status" value="1"/>
</dbReference>
<gene>
    <name evidence="8" type="primary">cbiQ</name>
    <name evidence="8" type="ORF">SIID45300_00492</name>
</gene>
<protein>
    <submittedName>
        <fullName evidence="8">Cobalt/nickel transport system permease protein</fullName>
    </submittedName>
</protein>